<name>A0AAC9N7J7_9FLAO</name>
<gene>
    <name evidence="1" type="ORF">EM308_16875</name>
</gene>
<organism evidence="1 2">
    <name type="scientific">Flavobacterium gilvum</name>
    <dbReference type="NCBI Taxonomy" id="1492737"/>
    <lineage>
        <taxon>Bacteria</taxon>
        <taxon>Pseudomonadati</taxon>
        <taxon>Bacteroidota</taxon>
        <taxon>Flavobacteriia</taxon>
        <taxon>Flavobacteriales</taxon>
        <taxon>Flavobacteriaceae</taxon>
        <taxon>Flavobacterium</taxon>
    </lineage>
</organism>
<dbReference type="Proteomes" id="UP000175968">
    <property type="component" value="Chromosome"/>
</dbReference>
<dbReference type="KEGG" id="fgl:EM308_16875"/>
<accession>A0AAC9N7J7</accession>
<evidence type="ECO:0000313" key="2">
    <source>
        <dbReference type="Proteomes" id="UP000175968"/>
    </source>
</evidence>
<dbReference type="EMBL" id="CP017479">
    <property type="protein sequence ID" value="AOW11024.1"/>
    <property type="molecule type" value="Genomic_DNA"/>
</dbReference>
<sequence>MSGGAFDYKQYHIREIHETIQGELEKMGKPKSKDDLYGNEEYYEKYPEELNWAIECEEVVNTYKTAIELLKKAEVYVQRIDWYLSGDDGVESFLRRLKEDLEKL</sequence>
<proteinExistence type="predicted"/>
<dbReference type="RefSeq" id="WP_035637587.1">
    <property type="nucleotide sequence ID" value="NZ_CP017479.1"/>
</dbReference>
<evidence type="ECO:0000313" key="1">
    <source>
        <dbReference type="EMBL" id="AOW11024.1"/>
    </source>
</evidence>
<reference evidence="1 2" key="1">
    <citation type="submission" date="2016-10" db="EMBL/GenBank/DDBJ databases">
        <title>Flavobacterium gilvum sp. nov., isolated from stream water.</title>
        <authorList>
            <person name="Shin S.-K."/>
            <person name="Cho Y.-J."/>
            <person name="Yi H."/>
        </authorList>
    </citation>
    <scope>NUCLEOTIDE SEQUENCE [LARGE SCALE GENOMIC DNA]</scope>
    <source>
        <strain evidence="1 2">EM1308</strain>
    </source>
</reference>
<dbReference type="AlphaFoldDB" id="A0AAC9N7J7"/>
<keyword evidence="2" id="KW-1185">Reference proteome</keyword>
<protein>
    <submittedName>
        <fullName evidence="1">Uncharacterized protein</fullName>
    </submittedName>
</protein>